<dbReference type="WBParaSite" id="Hba_11546">
    <property type="protein sequence ID" value="Hba_11546"/>
    <property type="gene ID" value="Hba_11546"/>
</dbReference>
<feature type="region of interest" description="Disordered" evidence="1">
    <location>
        <begin position="378"/>
        <end position="403"/>
    </location>
</feature>
<accession>A0A1I7X273</accession>
<name>A0A1I7X273_HETBA</name>
<organism evidence="3 4">
    <name type="scientific">Heterorhabditis bacteriophora</name>
    <name type="common">Entomopathogenic nematode worm</name>
    <dbReference type="NCBI Taxonomy" id="37862"/>
    <lineage>
        <taxon>Eukaryota</taxon>
        <taxon>Metazoa</taxon>
        <taxon>Ecdysozoa</taxon>
        <taxon>Nematoda</taxon>
        <taxon>Chromadorea</taxon>
        <taxon>Rhabditida</taxon>
        <taxon>Rhabditina</taxon>
        <taxon>Rhabditomorpha</taxon>
        <taxon>Strongyloidea</taxon>
        <taxon>Heterorhabditidae</taxon>
        <taxon>Heterorhabditis</taxon>
    </lineage>
</organism>
<sequence length="441" mass="49221">MFTASLGKNDGDKSIFELKGLPPLKLNSGHGGYFDGYIASITDWEEMSLTPNFDNILAIASGAAIQQHEPLRTIQKGATTPIFRCIYFELIVIRVVRYNTTDVLTFQYQPLVDGYHRKDAEMIGLLVGSRTKKPIHLAVFLIFLLAAVFLVTMFVAWRYDGILSRKKTMGDANMKENEDQLQGYKESQACSPSQSWNTQAVTESNLQIPSNPNPKNWNEPISETFSQSKTVYHRLAFNFETIHVTSQATNEQCISDTNELYAPIGQLGSGLSAISSIHPSSNFLKATSSTPYNLPQARISNKESPVSASRASPFNSQEALTCRLPTNTADYSKTYGHLMTNTMEMQDVNLEGYSELQLPTYMDIEKMLVERDSIKRSGCNTTQSTQNIDHYKSTDEDHNGTDVPAVADRNLTIDSFYSVYSNMLKSPKQKAAVVNLGPMYE</sequence>
<keyword evidence="2" id="KW-0812">Transmembrane</keyword>
<protein>
    <submittedName>
        <fullName evidence="4">LAM_G_DOMAIN domain-containing protein</fullName>
    </submittedName>
</protein>
<keyword evidence="2" id="KW-1133">Transmembrane helix</keyword>
<evidence type="ECO:0000313" key="3">
    <source>
        <dbReference type="Proteomes" id="UP000095283"/>
    </source>
</evidence>
<proteinExistence type="predicted"/>
<evidence type="ECO:0000313" key="4">
    <source>
        <dbReference type="WBParaSite" id="Hba_11546"/>
    </source>
</evidence>
<feature type="compositionally biased region" description="Basic and acidic residues" evidence="1">
    <location>
        <begin position="389"/>
        <end position="400"/>
    </location>
</feature>
<dbReference type="Proteomes" id="UP000095283">
    <property type="component" value="Unplaced"/>
</dbReference>
<feature type="compositionally biased region" description="Polar residues" evidence="1">
    <location>
        <begin position="378"/>
        <end position="388"/>
    </location>
</feature>
<dbReference type="AlphaFoldDB" id="A0A1I7X273"/>
<feature type="transmembrane region" description="Helical" evidence="2">
    <location>
        <begin position="135"/>
        <end position="157"/>
    </location>
</feature>
<keyword evidence="2" id="KW-0472">Membrane</keyword>
<evidence type="ECO:0000256" key="1">
    <source>
        <dbReference type="SAM" id="MobiDB-lite"/>
    </source>
</evidence>
<evidence type="ECO:0000256" key="2">
    <source>
        <dbReference type="SAM" id="Phobius"/>
    </source>
</evidence>
<reference evidence="4" key="1">
    <citation type="submission" date="2016-11" db="UniProtKB">
        <authorList>
            <consortium name="WormBaseParasite"/>
        </authorList>
    </citation>
    <scope>IDENTIFICATION</scope>
</reference>
<keyword evidence="3" id="KW-1185">Reference proteome</keyword>